<dbReference type="Proteomes" id="UP000477083">
    <property type="component" value="Unassembled WGS sequence"/>
</dbReference>
<evidence type="ECO:0000313" key="2">
    <source>
        <dbReference type="EMBL" id="MZQ87764.1"/>
    </source>
</evidence>
<evidence type="ECO:0000256" key="1">
    <source>
        <dbReference type="SAM" id="MobiDB-lite"/>
    </source>
</evidence>
<feature type="compositionally biased region" description="Polar residues" evidence="1">
    <location>
        <begin position="28"/>
        <end position="40"/>
    </location>
</feature>
<gene>
    <name evidence="2" type="ORF">GS660_01475</name>
</gene>
<feature type="region of interest" description="Disordered" evidence="1">
    <location>
        <begin position="1"/>
        <end position="65"/>
    </location>
</feature>
<comment type="caution">
    <text evidence="2">The sequence shown here is derived from an EMBL/GenBank/DDBJ whole genome shotgun (WGS) entry which is preliminary data.</text>
</comment>
<keyword evidence="3" id="KW-1185">Reference proteome</keyword>
<sequence>MNWDQIETNWAAMTRRVRPERPVAGTAPQRTSTDAMNSVDGQDRTAVDGQDRTAAERSPTPRQVA</sequence>
<accession>A0A6L8VBY9</accession>
<proteinExistence type="predicted"/>
<organism evidence="2 3">
    <name type="scientific">Frigidibacter albus</name>
    <dbReference type="NCBI Taxonomy" id="1465486"/>
    <lineage>
        <taxon>Bacteria</taxon>
        <taxon>Pseudomonadati</taxon>
        <taxon>Pseudomonadota</taxon>
        <taxon>Alphaproteobacteria</taxon>
        <taxon>Rhodobacterales</taxon>
        <taxon>Paracoccaceae</taxon>
        <taxon>Frigidibacter</taxon>
    </lineage>
</organism>
<name>A0A6L8VBY9_9RHOB</name>
<evidence type="ECO:0000313" key="3">
    <source>
        <dbReference type="Proteomes" id="UP000477083"/>
    </source>
</evidence>
<dbReference type="AlphaFoldDB" id="A0A6L8VBY9"/>
<dbReference type="EMBL" id="WWNR01000001">
    <property type="protein sequence ID" value="MZQ87764.1"/>
    <property type="molecule type" value="Genomic_DNA"/>
</dbReference>
<feature type="compositionally biased region" description="Basic and acidic residues" evidence="1">
    <location>
        <begin position="41"/>
        <end position="55"/>
    </location>
</feature>
<dbReference type="RefSeq" id="WP_161342666.1">
    <property type="nucleotide sequence ID" value="NZ_BMGW01000001.1"/>
</dbReference>
<reference evidence="2 3" key="1">
    <citation type="submission" date="2020-01" db="EMBL/GenBank/DDBJ databases">
        <title>Frigidibacter albus SP32T (=CGMCC 1.13995T).</title>
        <authorList>
            <person name="Liao X."/>
        </authorList>
    </citation>
    <scope>NUCLEOTIDE SEQUENCE [LARGE SCALE GENOMIC DNA]</scope>
    <source>
        <strain evidence="2 3">SP32</strain>
    </source>
</reference>
<protein>
    <submittedName>
        <fullName evidence="2">Uncharacterized protein</fullName>
    </submittedName>
</protein>